<dbReference type="AlphaFoldDB" id="A0A0X3BQZ0"/>
<feature type="domain" description="UDP-glucose/GDP-mannose dehydrogenase C-terminal" evidence="1">
    <location>
        <begin position="13"/>
        <end position="64"/>
    </location>
</feature>
<dbReference type="InterPro" id="IPR036220">
    <property type="entry name" value="UDP-Glc/GDP-Man_DH_C_sf"/>
</dbReference>
<dbReference type="InterPro" id="IPR014027">
    <property type="entry name" value="UDP-Glc/GDP-Man_DH_C"/>
</dbReference>
<evidence type="ECO:0000259" key="1">
    <source>
        <dbReference type="Pfam" id="PF03720"/>
    </source>
</evidence>
<dbReference type="EMBL" id="LT158599">
    <property type="protein sequence ID" value="CVK33944.1"/>
    <property type="molecule type" value="Genomic_DNA"/>
</dbReference>
<dbReference type="GO" id="GO:0051287">
    <property type="term" value="F:NAD binding"/>
    <property type="evidence" value="ECO:0007669"/>
    <property type="project" value="InterPro"/>
</dbReference>
<dbReference type="KEGG" id="mema:MMAB1_2731"/>
<protein>
    <recommendedName>
        <fullName evidence="1">UDP-glucose/GDP-mannose dehydrogenase C-terminal domain-containing protein</fullName>
    </recommendedName>
</protein>
<dbReference type="Pfam" id="PF03720">
    <property type="entry name" value="UDPG_MGDP_dh_C"/>
    <property type="match status" value="1"/>
</dbReference>
<dbReference type="SUPFAM" id="SSF52413">
    <property type="entry name" value="UDP-glucose/GDP-mannose dehydrogenase C-terminal domain"/>
    <property type="match status" value="1"/>
</dbReference>
<reference evidence="2 3" key="1">
    <citation type="submission" date="2016-01" db="EMBL/GenBank/DDBJ databases">
        <authorList>
            <person name="Manzoor S."/>
        </authorList>
    </citation>
    <scope>NUCLEOTIDE SEQUENCE [LARGE SCALE GENOMIC DNA]</scope>
    <source>
        <strain evidence="2">Methanoculleus sp MAB1</strain>
    </source>
</reference>
<evidence type="ECO:0000313" key="3">
    <source>
        <dbReference type="Proteomes" id="UP000069850"/>
    </source>
</evidence>
<proteinExistence type="predicted"/>
<evidence type="ECO:0000313" key="2">
    <source>
        <dbReference type="EMBL" id="CVK33944.1"/>
    </source>
</evidence>
<dbReference type="Gene3D" id="3.40.50.720">
    <property type="entry name" value="NAD(P)-binding Rossmann-like Domain"/>
    <property type="match status" value="1"/>
</dbReference>
<gene>
    <name evidence="2" type="ORF">MMAB1_2731</name>
</gene>
<dbReference type="Proteomes" id="UP000069850">
    <property type="component" value="Chromosome 1"/>
</dbReference>
<organism evidence="2 3">
    <name type="scientific">Methanoculleus bourgensis</name>
    <dbReference type="NCBI Taxonomy" id="83986"/>
    <lineage>
        <taxon>Archaea</taxon>
        <taxon>Methanobacteriati</taxon>
        <taxon>Methanobacteriota</taxon>
        <taxon>Stenosarchaea group</taxon>
        <taxon>Methanomicrobia</taxon>
        <taxon>Methanomicrobiales</taxon>
        <taxon>Methanomicrobiaceae</taxon>
        <taxon>Methanoculleus</taxon>
    </lineage>
</organism>
<accession>A0A0X3BQZ0</accession>
<sequence>MDPATSPDAPPGLSRDLEGVLSGADAVVVFAGHKEYRGLEPARVKELCGCTWPVIVDGRNVVDPDAWIAEGFAYRGIGRGDKNGHALKE</sequence>
<dbReference type="GO" id="GO:0016616">
    <property type="term" value="F:oxidoreductase activity, acting on the CH-OH group of donors, NAD or NADP as acceptor"/>
    <property type="evidence" value="ECO:0007669"/>
    <property type="project" value="InterPro"/>
</dbReference>
<name>A0A0X3BQZ0_9EURY</name>